<keyword evidence="1" id="KW-1133">Transmembrane helix</keyword>
<feature type="transmembrane region" description="Helical" evidence="1">
    <location>
        <begin position="35"/>
        <end position="57"/>
    </location>
</feature>
<keyword evidence="1" id="KW-0812">Transmembrane</keyword>
<feature type="transmembrane region" description="Helical" evidence="1">
    <location>
        <begin position="384"/>
        <end position="406"/>
    </location>
</feature>
<reference evidence="2" key="1">
    <citation type="journal article" date="2023" name="Comput. Struct. Biotechnol. J.">
        <title>Discovery of a novel marine Bacteroidetes with a rich repertoire of carbohydrate-active enzymes.</title>
        <authorList>
            <person name="Chen B."/>
            <person name="Liu G."/>
            <person name="Chen Q."/>
            <person name="Wang H."/>
            <person name="Liu L."/>
            <person name="Tang K."/>
        </authorList>
    </citation>
    <scope>NUCLEOTIDE SEQUENCE</scope>
    <source>
        <strain evidence="2">TK19036</strain>
    </source>
</reference>
<feature type="transmembrane region" description="Helical" evidence="1">
    <location>
        <begin position="418"/>
        <end position="435"/>
    </location>
</feature>
<evidence type="ECO:0000313" key="2">
    <source>
        <dbReference type="EMBL" id="WKN36529.1"/>
    </source>
</evidence>
<organism evidence="2">
    <name type="scientific">Roseihalotalea indica</name>
    <dbReference type="NCBI Taxonomy" id="2867963"/>
    <lineage>
        <taxon>Bacteria</taxon>
        <taxon>Pseudomonadati</taxon>
        <taxon>Bacteroidota</taxon>
        <taxon>Cytophagia</taxon>
        <taxon>Cytophagales</taxon>
        <taxon>Catalimonadaceae</taxon>
        <taxon>Roseihalotalea</taxon>
    </lineage>
</organism>
<reference evidence="2" key="2">
    <citation type="journal article" date="2024" name="Antonie Van Leeuwenhoek">
        <title>Roseihalotalea indica gen. nov., sp. nov., a halophilic Bacteroidetes from mesopelagic Southwest Indian Ocean with higher carbohydrate metabolic potential.</title>
        <authorList>
            <person name="Chen B."/>
            <person name="Zhang M."/>
            <person name="Lin D."/>
            <person name="Ye J."/>
            <person name="Tang K."/>
        </authorList>
    </citation>
    <scope>NUCLEOTIDE SEQUENCE</scope>
    <source>
        <strain evidence="2">TK19036</strain>
    </source>
</reference>
<proteinExistence type="predicted"/>
<dbReference type="EMBL" id="CP120682">
    <property type="protein sequence ID" value="WKN36529.1"/>
    <property type="molecule type" value="Genomic_DNA"/>
</dbReference>
<name>A0AA49GMJ9_9BACT</name>
<feature type="transmembrane region" description="Helical" evidence="1">
    <location>
        <begin position="164"/>
        <end position="183"/>
    </location>
</feature>
<feature type="transmembrane region" description="Helical" evidence="1">
    <location>
        <begin position="119"/>
        <end position="152"/>
    </location>
</feature>
<feature type="transmembrane region" description="Helical" evidence="1">
    <location>
        <begin position="258"/>
        <end position="278"/>
    </location>
</feature>
<dbReference type="AlphaFoldDB" id="A0AA49GMJ9"/>
<sequence length="456" mass="51477">MGFLDVLVAPVVLFMVMGLAYFLRPWFTNPQIRPYFMLALGGKIFGALAVGFIYQFYYGGGRPSGDTFNYHQNAGIIYEAFMDDPSVGLQLFMADGKYTPEIFSYASRMYWFRSPTEYFIIRIITVLGLFTLHSYVAIAILFAALSFSGVWAMYRTFYKFYPRLHFQLAVAILFVPSVVFWGSGVLKDTVTLGALGWATWALVRVFFERKRILSSLLILLASLYTIYAIKIYIVLCFLPAAVLWIFMSYSSRIPSAPIRWMVGPPVIIISAVLGYFAVVKIGEDNSQYALEKVSETAEITARYLSYMGESQGGSVYTLGDFDYSPAGMLRKFPLAVNVTLFRPYLWEAYNPVMLLSALESLATLLLTLYVFYRAGVLRALKLIVSNPIILFCLLFAIAFSFAVGISTYNFGSLVRYKIPMFPFYLSGLIILWYHANEQKKKVALQSAPQSTHSVSS</sequence>
<gene>
    <name evidence="2" type="ORF">K4G66_29645</name>
</gene>
<protein>
    <submittedName>
        <fullName evidence="2">Uncharacterized protein</fullName>
    </submittedName>
</protein>
<feature type="transmembrane region" description="Helical" evidence="1">
    <location>
        <begin position="189"/>
        <end position="207"/>
    </location>
</feature>
<evidence type="ECO:0000256" key="1">
    <source>
        <dbReference type="SAM" id="Phobius"/>
    </source>
</evidence>
<keyword evidence="1" id="KW-0472">Membrane</keyword>
<feature type="transmembrane region" description="Helical" evidence="1">
    <location>
        <begin position="6"/>
        <end position="23"/>
    </location>
</feature>
<feature type="transmembrane region" description="Helical" evidence="1">
    <location>
        <begin position="216"/>
        <end position="246"/>
    </location>
</feature>
<accession>A0AA49GMJ9</accession>
<feature type="transmembrane region" description="Helical" evidence="1">
    <location>
        <begin position="352"/>
        <end position="372"/>
    </location>
</feature>